<proteinExistence type="inferred from homology"/>
<dbReference type="InterPro" id="IPR020900">
    <property type="entry name" value="Arg_repress_DNA-bd"/>
</dbReference>
<name>A0A9X2AD89_9BACL</name>
<feature type="domain" description="Arginine repressor DNA-binding" evidence="9">
    <location>
        <begin position="2"/>
        <end position="65"/>
    </location>
</feature>
<dbReference type="InterPro" id="IPR036390">
    <property type="entry name" value="WH_DNA-bd_sf"/>
</dbReference>
<keyword evidence="5 7" id="KW-0238">DNA-binding</keyword>
<evidence type="ECO:0000256" key="1">
    <source>
        <dbReference type="ARBA" id="ARBA00004496"/>
    </source>
</evidence>
<dbReference type="InterPro" id="IPR020899">
    <property type="entry name" value="Arg_repress_C"/>
</dbReference>
<dbReference type="Proteomes" id="UP001139263">
    <property type="component" value="Unassembled WGS sequence"/>
</dbReference>
<evidence type="ECO:0000256" key="7">
    <source>
        <dbReference type="HAMAP-Rule" id="MF_00173"/>
    </source>
</evidence>
<dbReference type="GO" id="GO:0005737">
    <property type="term" value="C:cytoplasm"/>
    <property type="evidence" value="ECO:0007669"/>
    <property type="project" value="UniProtKB-SubCell"/>
</dbReference>
<dbReference type="PANTHER" id="PTHR34471:SF1">
    <property type="entry name" value="ARGININE REPRESSOR"/>
    <property type="match status" value="1"/>
</dbReference>
<dbReference type="GO" id="GO:0034618">
    <property type="term" value="F:arginine binding"/>
    <property type="evidence" value="ECO:0007669"/>
    <property type="project" value="InterPro"/>
</dbReference>
<keyword evidence="12" id="KW-1185">Reference proteome</keyword>
<dbReference type="InterPro" id="IPR036251">
    <property type="entry name" value="Arg_repress_C_sf"/>
</dbReference>
<keyword evidence="6 7" id="KW-0804">Transcription</keyword>
<accession>A0A9X2AD89</accession>
<keyword evidence="7" id="KW-0678">Repressor</keyword>
<evidence type="ECO:0000259" key="9">
    <source>
        <dbReference type="Pfam" id="PF01316"/>
    </source>
</evidence>
<dbReference type="SUPFAM" id="SSF46785">
    <property type="entry name" value="Winged helix' DNA-binding domain"/>
    <property type="match status" value="1"/>
</dbReference>
<dbReference type="GO" id="GO:0003700">
    <property type="term" value="F:DNA-binding transcription factor activity"/>
    <property type="evidence" value="ECO:0007669"/>
    <property type="project" value="UniProtKB-UniRule"/>
</dbReference>
<feature type="domain" description="Arginine repressor C-terminal" evidence="10">
    <location>
        <begin position="80"/>
        <end position="146"/>
    </location>
</feature>
<evidence type="ECO:0000313" key="11">
    <source>
        <dbReference type="EMBL" id="MCI0183130.1"/>
    </source>
</evidence>
<dbReference type="GO" id="GO:1900079">
    <property type="term" value="P:regulation of arginine biosynthetic process"/>
    <property type="evidence" value="ECO:0007669"/>
    <property type="project" value="UniProtKB-UniRule"/>
</dbReference>
<keyword evidence="7" id="KW-0028">Amino-acid biosynthesis</keyword>
<dbReference type="GO" id="GO:0006526">
    <property type="term" value="P:L-arginine biosynthetic process"/>
    <property type="evidence" value="ECO:0007669"/>
    <property type="project" value="UniProtKB-KW"/>
</dbReference>
<sequence>MKGQRLLKIREIITGSVIETQEELVDALREAGFAVTQATISRDIKEMHLLKTPTSDGKYKYSLPTAPSSYQPDVKLHRLLNDVFVAIDYAENLVVMRTLPGNAHAVAVLFDTLDWPEILGTVAGDDTILLIARSVENASSIVWRIKSLL</sequence>
<dbReference type="InterPro" id="IPR001669">
    <property type="entry name" value="Arg_repress"/>
</dbReference>
<dbReference type="Pfam" id="PF02863">
    <property type="entry name" value="Arg_repressor_C"/>
    <property type="match status" value="1"/>
</dbReference>
<dbReference type="RefSeq" id="WP_241712996.1">
    <property type="nucleotide sequence ID" value="NZ_JALBUF010000003.1"/>
</dbReference>
<evidence type="ECO:0000256" key="3">
    <source>
        <dbReference type="ARBA" id="ARBA00022490"/>
    </source>
</evidence>
<reference evidence="11" key="1">
    <citation type="submission" date="2022-03" db="EMBL/GenBank/DDBJ databases">
        <title>Draft Genome Sequence of Firmicute Strain S0AB, a Heterotrophic Iron/Sulfur-Oxidizing Extreme Acidophile.</title>
        <authorList>
            <person name="Vergara E."/>
            <person name="Pakostova E."/>
            <person name="Johnson D.B."/>
            <person name="Holmes D.S."/>
        </authorList>
    </citation>
    <scope>NUCLEOTIDE SEQUENCE</scope>
    <source>
        <strain evidence="11">S0AB</strain>
    </source>
</reference>
<dbReference type="PANTHER" id="PTHR34471">
    <property type="entry name" value="ARGININE REPRESSOR"/>
    <property type="match status" value="1"/>
</dbReference>
<comment type="pathway">
    <text evidence="7">Amino-acid biosynthesis; L-arginine biosynthesis [regulation].</text>
</comment>
<dbReference type="GO" id="GO:0051259">
    <property type="term" value="P:protein complex oligomerization"/>
    <property type="evidence" value="ECO:0007669"/>
    <property type="project" value="InterPro"/>
</dbReference>
<gene>
    <name evidence="7 11" type="primary">argR</name>
    <name evidence="11" type="ORF">MM817_01400</name>
</gene>
<evidence type="ECO:0000256" key="2">
    <source>
        <dbReference type="ARBA" id="ARBA00008316"/>
    </source>
</evidence>
<comment type="function">
    <text evidence="7">Regulates arginine biosynthesis genes.</text>
</comment>
<dbReference type="InterPro" id="IPR036388">
    <property type="entry name" value="WH-like_DNA-bd_sf"/>
</dbReference>
<evidence type="ECO:0000256" key="4">
    <source>
        <dbReference type="ARBA" id="ARBA00023015"/>
    </source>
</evidence>
<evidence type="ECO:0000313" key="12">
    <source>
        <dbReference type="Proteomes" id="UP001139263"/>
    </source>
</evidence>
<comment type="similarity">
    <text evidence="2 7">Belongs to the ArgR family.</text>
</comment>
<dbReference type="NCBIfam" id="TIGR01529">
    <property type="entry name" value="argR_whole"/>
    <property type="match status" value="1"/>
</dbReference>
<dbReference type="NCBIfam" id="NF003281">
    <property type="entry name" value="PRK04280.1"/>
    <property type="match status" value="1"/>
</dbReference>
<evidence type="ECO:0000256" key="5">
    <source>
        <dbReference type="ARBA" id="ARBA00023125"/>
    </source>
</evidence>
<comment type="subcellular location">
    <subcellularLocation>
        <location evidence="1 7">Cytoplasm</location>
    </subcellularLocation>
</comment>
<evidence type="ECO:0000256" key="6">
    <source>
        <dbReference type="ARBA" id="ARBA00023163"/>
    </source>
</evidence>
<dbReference type="Pfam" id="PF01316">
    <property type="entry name" value="Arg_repressor"/>
    <property type="match status" value="1"/>
</dbReference>
<dbReference type="GO" id="GO:0003677">
    <property type="term" value="F:DNA binding"/>
    <property type="evidence" value="ECO:0007669"/>
    <property type="project" value="UniProtKB-KW"/>
</dbReference>
<dbReference type="SUPFAM" id="SSF55252">
    <property type="entry name" value="C-terminal domain of arginine repressor"/>
    <property type="match status" value="1"/>
</dbReference>
<dbReference type="EMBL" id="JALBUF010000003">
    <property type="protein sequence ID" value="MCI0183130.1"/>
    <property type="molecule type" value="Genomic_DNA"/>
</dbReference>
<evidence type="ECO:0000256" key="8">
    <source>
        <dbReference type="NCBIfam" id="TIGR01529"/>
    </source>
</evidence>
<dbReference type="PRINTS" id="PR01467">
    <property type="entry name" value="ARGREPRESSOR"/>
</dbReference>
<organism evidence="11 12">
    <name type="scientific">Sulfoacidibacillus ferrooxidans</name>
    <dbReference type="NCBI Taxonomy" id="2005001"/>
    <lineage>
        <taxon>Bacteria</taxon>
        <taxon>Bacillati</taxon>
        <taxon>Bacillota</taxon>
        <taxon>Bacilli</taxon>
        <taxon>Bacillales</taxon>
        <taxon>Alicyclobacillaceae</taxon>
        <taxon>Sulfoacidibacillus</taxon>
    </lineage>
</organism>
<dbReference type="AlphaFoldDB" id="A0A9X2AD89"/>
<keyword evidence="4 7" id="KW-0805">Transcription regulation</keyword>
<comment type="caution">
    <text evidence="11">The sequence shown here is derived from an EMBL/GenBank/DDBJ whole genome shotgun (WGS) entry which is preliminary data.</text>
</comment>
<keyword evidence="7" id="KW-0055">Arginine biosynthesis</keyword>
<dbReference type="Gene3D" id="1.10.10.10">
    <property type="entry name" value="Winged helix-like DNA-binding domain superfamily/Winged helix DNA-binding domain"/>
    <property type="match status" value="1"/>
</dbReference>
<protein>
    <recommendedName>
        <fullName evidence="7 8">Arginine repressor</fullName>
    </recommendedName>
</protein>
<dbReference type="Gene3D" id="3.30.1360.40">
    <property type="match status" value="1"/>
</dbReference>
<keyword evidence="3 7" id="KW-0963">Cytoplasm</keyword>
<evidence type="ECO:0000259" key="10">
    <source>
        <dbReference type="Pfam" id="PF02863"/>
    </source>
</evidence>
<dbReference type="HAMAP" id="MF_00173">
    <property type="entry name" value="Arg_repressor"/>
    <property type="match status" value="1"/>
</dbReference>